<evidence type="ECO:0000256" key="4">
    <source>
        <dbReference type="ARBA" id="ARBA00022630"/>
    </source>
</evidence>
<organism evidence="9 10">
    <name type="scientific">Kingdonia uniflora</name>
    <dbReference type="NCBI Taxonomy" id="39325"/>
    <lineage>
        <taxon>Eukaryota</taxon>
        <taxon>Viridiplantae</taxon>
        <taxon>Streptophyta</taxon>
        <taxon>Embryophyta</taxon>
        <taxon>Tracheophyta</taxon>
        <taxon>Spermatophyta</taxon>
        <taxon>Magnoliopsida</taxon>
        <taxon>Ranunculales</taxon>
        <taxon>Circaeasteraceae</taxon>
        <taxon>Kingdonia</taxon>
    </lineage>
</organism>
<accession>A0A7J7LY69</accession>
<dbReference type="PANTHER" id="PTHR45754:SF3">
    <property type="entry name" value="METHYLENETETRAHYDROFOLATE REDUCTASE (NADPH)"/>
    <property type="match status" value="1"/>
</dbReference>
<evidence type="ECO:0000256" key="1">
    <source>
        <dbReference type="ARBA" id="ARBA00001974"/>
    </source>
</evidence>
<keyword evidence="10" id="KW-1185">Reference proteome</keyword>
<dbReference type="PANTHER" id="PTHR45754">
    <property type="entry name" value="METHYLENETETRAHYDROFOLATE REDUCTASE"/>
    <property type="match status" value="1"/>
</dbReference>
<comment type="caution">
    <text evidence="9">The sequence shown here is derived from an EMBL/GenBank/DDBJ whole genome shotgun (WGS) entry which is preliminary data.</text>
</comment>
<protein>
    <recommendedName>
        <fullName evidence="8">Methylenetetrahydrofolate reductase</fullName>
    </recommendedName>
</protein>
<sequence>MKVVEKIREVSEKGGIVYSFEFVPPRAKKGDIDGFEQGVKDVLETIDRMVEHGPSFCDITWRAGGTNAERVLRIAKEMQNTIGVETMVHLTCMNMPLDEIDHALDTMKANGIQNVLALKGDPPVGKDQSQTVENGFSCALDLVNYIKARYGDYFGITVAGYPEAHPDKIQSNGLADLDDYKSDLVYLKRKVDAGADVIISQLFFDTDIFLKFIKDCREEGITCPIVPGILPITTYRGYLRMIGICKTWVPAEVTAALEPIKGDDESIRNYGIELATKMCKKLLAYGIKTLHFYTLNQDKSTLAILQNLQNLGLVDIRSNKDMYQNGEEYSSTILLAVVLGVAVSNIPLSTAYDAECVSILDVLLHAARFGFPNIWITTDSSSACIAFKSKSLPWKLQLLWNKLKRSYARIRITTVWREVNFGSNAAAKRGTSLAWGESFVCWKTFIPGED</sequence>
<proteinExistence type="inferred from homology"/>
<evidence type="ECO:0000256" key="6">
    <source>
        <dbReference type="ARBA" id="ARBA00022857"/>
    </source>
</evidence>
<dbReference type="OrthoDB" id="16284at2759"/>
<dbReference type="GO" id="GO:0071949">
    <property type="term" value="F:FAD binding"/>
    <property type="evidence" value="ECO:0007669"/>
    <property type="project" value="TreeGrafter"/>
</dbReference>
<dbReference type="CDD" id="cd00537">
    <property type="entry name" value="MTHFR"/>
    <property type="match status" value="1"/>
</dbReference>
<dbReference type="SUPFAM" id="SSF51730">
    <property type="entry name" value="FAD-linked oxidoreductase"/>
    <property type="match status" value="1"/>
</dbReference>
<evidence type="ECO:0000256" key="5">
    <source>
        <dbReference type="ARBA" id="ARBA00022827"/>
    </source>
</evidence>
<keyword evidence="4 8" id="KW-0285">Flavoprotein</keyword>
<evidence type="ECO:0000256" key="2">
    <source>
        <dbReference type="ARBA" id="ARBA00004777"/>
    </source>
</evidence>
<comment type="cofactor">
    <cofactor evidence="1 8">
        <name>FAD</name>
        <dbReference type="ChEBI" id="CHEBI:57692"/>
    </cofactor>
</comment>
<dbReference type="AlphaFoldDB" id="A0A7J7LY69"/>
<dbReference type="GO" id="GO:0009086">
    <property type="term" value="P:methionine biosynthetic process"/>
    <property type="evidence" value="ECO:0007669"/>
    <property type="project" value="TreeGrafter"/>
</dbReference>
<name>A0A7J7LY69_9MAGN</name>
<dbReference type="InterPro" id="IPR029041">
    <property type="entry name" value="FAD-linked_oxidoreductase-like"/>
</dbReference>
<evidence type="ECO:0000256" key="8">
    <source>
        <dbReference type="RuleBase" id="RU003862"/>
    </source>
</evidence>
<evidence type="ECO:0000313" key="9">
    <source>
        <dbReference type="EMBL" id="KAF6147478.1"/>
    </source>
</evidence>
<comment type="pathway">
    <text evidence="2 8">One-carbon metabolism; tetrahydrofolate interconversion.</text>
</comment>
<comment type="similarity">
    <text evidence="3 8">Belongs to the methylenetetrahydrofolate reductase family.</text>
</comment>
<keyword evidence="5 8" id="KW-0274">FAD</keyword>
<keyword evidence="6" id="KW-0521">NADP</keyword>
<reference evidence="9 10" key="1">
    <citation type="journal article" date="2020" name="IScience">
        <title>Genome Sequencing of the Endangered Kingdonia uniflora (Circaeasteraceae, Ranunculales) Reveals Potential Mechanisms of Evolutionary Specialization.</title>
        <authorList>
            <person name="Sun Y."/>
            <person name="Deng T."/>
            <person name="Zhang A."/>
            <person name="Moore M.J."/>
            <person name="Landis J.B."/>
            <person name="Lin N."/>
            <person name="Zhang H."/>
            <person name="Zhang X."/>
            <person name="Huang J."/>
            <person name="Zhang X."/>
            <person name="Sun H."/>
            <person name="Wang H."/>
        </authorList>
    </citation>
    <scope>NUCLEOTIDE SEQUENCE [LARGE SCALE GENOMIC DNA]</scope>
    <source>
        <strain evidence="9">TB1705</strain>
        <tissue evidence="9">Leaf</tissue>
    </source>
</reference>
<gene>
    <name evidence="9" type="ORF">GIB67_021304</name>
</gene>
<dbReference type="GO" id="GO:0005829">
    <property type="term" value="C:cytosol"/>
    <property type="evidence" value="ECO:0007669"/>
    <property type="project" value="TreeGrafter"/>
</dbReference>
<dbReference type="InterPro" id="IPR004621">
    <property type="entry name" value="Fadh2_euk"/>
</dbReference>
<dbReference type="UniPathway" id="UPA00193"/>
<dbReference type="NCBIfam" id="TIGR00677">
    <property type="entry name" value="fadh2_euk"/>
    <property type="match status" value="1"/>
</dbReference>
<dbReference type="EMBL" id="JACGCM010001902">
    <property type="protein sequence ID" value="KAF6147478.1"/>
    <property type="molecule type" value="Genomic_DNA"/>
</dbReference>
<evidence type="ECO:0000256" key="7">
    <source>
        <dbReference type="ARBA" id="ARBA00023002"/>
    </source>
</evidence>
<dbReference type="Pfam" id="PF02219">
    <property type="entry name" value="MTHFR"/>
    <property type="match status" value="1"/>
</dbReference>
<dbReference type="FunFam" id="3.20.20.220:FF:000002">
    <property type="entry name" value="Methylenetetrahydrofolate reductase"/>
    <property type="match status" value="1"/>
</dbReference>
<evidence type="ECO:0000313" key="10">
    <source>
        <dbReference type="Proteomes" id="UP000541444"/>
    </source>
</evidence>
<dbReference type="GO" id="GO:0035999">
    <property type="term" value="P:tetrahydrofolate interconversion"/>
    <property type="evidence" value="ECO:0007669"/>
    <property type="project" value="UniProtKB-UniPathway"/>
</dbReference>
<keyword evidence="7 8" id="KW-0560">Oxidoreductase</keyword>
<dbReference type="InterPro" id="IPR003171">
    <property type="entry name" value="Mehydrof_redctse-like"/>
</dbReference>
<dbReference type="GO" id="GO:0004489">
    <property type="term" value="F:methylenetetrahydrofolate reductase [NAD(P)H] activity"/>
    <property type="evidence" value="ECO:0007669"/>
    <property type="project" value="InterPro"/>
</dbReference>
<dbReference type="Proteomes" id="UP000541444">
    <property type="component" value="Unassembled WGS sequence"/>
</dbReference>
<dbReference type="Gene3D" id="3.20.20.220">
    <property type="match status" value="1"/>
</dbReference>
<evidence type="ECO:0000256" key="3">
    <source>
        <dbReference type="ARBA" id="ARBA00006743"/>
    </source>
</evidence>